<dbReference type="Proteomes" id="UP000887540">
    <property type="component" value="Unplaced"/>
</dbReference>
<sequence length="222" mass="25311">MLRPTIVLLAFYLIGLSALNLQKRDTAQLIKNKFEDFKENCFPRGSLDGCKCTIKSSDGTEEIKTYDSDTECKKPVEIQTMENKAELNKEFEQKYGNMKENCFPRPGKGCRCVEKDASGNEVERRYEEDSDCKVPQRVKRERDYNVRDPVREQAQQNYQAVVNELKDKFRGLKEGCYPRPRGCLCVIGKDSSGREITQRRMKDSDCKCQPGEHGQGCPAAGA</sequence>
<proteinExistence type="predicted"/>
<evidence type="ECO:0000256" key="2">
    <source>
        <dbReference type="SAM" id="SignalP"/>
    </source>
</evidence>
<dbReference type="WBParaSite" id="ACRNAN_scaffold5473.g31954.t1">
    <property type="protein sequence ID" value="ACRNAN_scaffold5473.g31954.t1"/>
    <property type="gene ID" value="ACRNAN_scaffold5473.g31954"/>
</dbReference>
<keyword evidence="2" id="KW-0732">Signal</keyword>
<name>A0A914E5C7_9BILA</name>
<evidence type="ECO:0000313" key="4">
    <source>
        <dbReference type="WBParaSite" id="ACRNAN_scaffold5473.g31954.t1"/>
    </source>
</evidence>
<feature type="region of interest" description="Disordered" evidence="1">
    <location>
        <begin position="199"/>
        <end position="222"/>
    </location>
</feature>
<feature type="signal peptide" evidence="2">
    <location>
        <begin position="1"/>
        <end position="18"/>
    </location>
</feature>
<evidence type="ECO:0000256" key="1">
    <source>
        <dbReference type="SAM" id="MobiDB-lite"/>
    </source>
</evidence>
<evidence type="ECO:0000313" key="3">
    <source>
        <dbReference type="Proteomes" id="UP000887540"/>
    </source>
</evidence>
<reference evidence="4" key="1">
    <citation type="submission" date="2022-11" db="UniProtKB">
        <authorList>
            <consortium name="WormBaseParasite"/>
        </authorList>
    </citation>
    <scope>IDENTIFICATION</scope>
</reference>
<organism evidence="3 4">
    <name type="scientific">Acrobeloides nanus</name>
    <dbReference type="NCBI Taxonomy" id="290746"/>
    <lineage>
        <taxon>Eukaryota</taxon>
        <taxon>Metazoa</taxon>
        <taxon>Ecdysozoa</taxon>
        <taxon>Nematoda</taxon>
        <taxon>Chromadorea</taxon>
        <taxon>Rhabditida</taxon>
        <taxon>Tylenchina</taxon>
        <taxon>Cephalobomorpha</taxon>
        <taxon>Cephaloboidea</taxon>
        <taxon>Cephalobidae</taxon>
        <taxon>Acrobeloides</taxon>
    </lineage>
</organism>
<keyword evidence="3" id="KW-1185">Reference proteome</keyword>
<dbReference type="AlphaFoldDB" id="A0A914E5C7"/>
<feature type="chain" id="PRO_5036926486" evidence="2">
    <location>
        <begin position="19"/>
        <end position="222"/>
    </location>
</feature>
<protein>
    <submittedName>
        <fullName evidence="4">Uncharacterized protein</fullName>
    </submittedName>
</protein>
<accession>A0A914E5C7</accession>